<dbReference type="CDD" id="cd16914">
    <property type="entry name" value="EcfT"/>
    <property type="match status" value="1"/>
</dbReference>
<keyword evidence="3" id="KW-0812">Transmembrane</keyword>
<evidence type="ECO:0000256" key="5">
    <source>
        <dbReference type="ARBA" id="ARBA00023136"/>
    </source>
</evidence>
<dbReference type="GO" id="GO:0006824">
    <property type="term" value="P:cobalt ion transport"/>
    <property type="evidence" value="ECO:0007669"/>
    <property type="project" value="InterPro"/>
</dbReference>
<keyword evidence="2" id="KW-1003">Cell membrane</keyword>
<sequence>MHQTLERIQADATPVVDGPLKVYFVAASLLLTVTGARLSSFVAVILIFSLLTTHAVGRAYFTFVRYPVWFLVPSLALITFVTPGQTAFEYSVLHVSEEGIRLATKTGLRSVASMSVLSFLALTTTVPQFVSALDRLGLPDSVVEMLLLVYRGIQVLIDESVRLYTAAKLRGGFTSRRSTFRTTKHVATSLLLSSLDSAEQLDLSMRSRCYSGRFPVREYESHGHAYAFGTLAVILLVRFGRLL</sequence>
<dbReference type="InterPro" id="IPR003339">
    <property type="entry name" value="ABC/ECF_trnsptr_transmembrane"/>
</dbReference>
<dbReference type="InterPro" id="IPR012809">
    <property type="entry name" value="ECF_CbiQ"/>
</dbReference>
<evidence type="ECO:0000256" key="1">
    <source>
        <dbReference type="ARBA" id="ARBA00004651"/>
    </source>
</evidence>
<dbReference type="InterPro" id="IPR052770">
    <property type="entry name" value="Cobalt_transport_CbiQ"/>
</dbReference>
<gene>
    <name evidence="6" type="primary">cbiQ</name>
    <name evidence="6" type="ORF">G3I44_19070</name>
</gene>
<name>A0A6C0UNM8_9EURY</name>
<keyword evidence="4" id="KW-1133">Transmembrane helix</keyword>
<proteinExistence type="predicted"/>
<evidence type="ECO:0000256" key="3">
    <source>
        <dbReference type="ARBA" id="ARBA00022692"/>
    </source>
</evidence>
<keyword evidence="5" id="KW-0472">Membrane</keyword>
<reference evidence="6 7" key="1">
    <citation type="submission" date="2020-02" db="EMBL/GenBank/DDBJ databases">
        <title>Whole genome sequence of Halogeometricum borinquense strain wsp4.</title>
        <authorList>
            <person name="Verma D.K."/>
            <person name="Gopal K."/>
            <person name="Prasad E.S."/>
        </authorList>
    </citation>
    <scope>NUCLEOTIDE SEQUENCE [LARGE SCALE GENOMIC DNA]</scope>
    <source>
        <strain evidence="7">wsp4</strain>
    </source>
</reference>
<evidence type="ECO:0000313" key="7">
    <source>
        <dbReference type="Proteomes" id="UP000465846"/>
    </source>
</evidence>
<protein>
    <submittedName>
        <fullName evidence="6">Cobalt ECF transporter T component CbiQ</fullName>
    </submittedName>
</protein>
<dbReference type="GO" id="GO:0043190">
    <property type="term" value="C:ATP-binding cassette (ABC) transporter complex"/>
    <property type="evidence" value="ECO:0007669"/>
    <property type="project" value="InterPro"/>
</dbReference>
<dbReference type="RefSeq" id="WP_163487866.1">
    <property type="nucleotide sequence ID" value="NZ_CP048739.1"/>
</dbReference>
<organism evidence="6 7">
    <name type="scientific">Halogeometricum borinquense</name>
    <dbReference type="NCBI Taxonomy" id="60847"/>
    <lineage>
        <taxon>Archaea</taxon>
        <taxon>Methanobacteriati</taxon>
        <taxon>Methanobacteriota</taxon>
        <taxon>Stenosarchaea group</taxon>
        <taxon>Halobacteria</taxon>
        <taxon>Halobacteriales</taxon>
        <taxon>Haloferacaceae</taxon>
        <taxon>Halogeometricum</taxon>
    </lineage>
</organism>
<evidence type="ECO:0000313" key="6">
    <source>
        <dbReference type="EMBL" id="QIB76183.1"/>
    </source>
</evidence>
<dbReference type="AlphaFoldDB" id="A0A6C0UNM8"/>
<dbReference type="Pfam" id="PF02361">
    <property type="entry name" value="CbiQ"/>
    <property type="match status" value="1"/>
</dbReference>
<evidence type="ECO:0000256" key="2">
    <source>
        <dbReference type="ARBA" id="ARBA00022475"/>
    </source>
</evidence>
<dbReference type="PANTHER" id="PTHR43723:SF1">
    <property type="entry name" value="COBALT TRANSPORT PROTEIN CBIQ"/>
    <property type="match status" value="1"/>
</dbReference>
<dbReference type="Proteomes" id="UP000465846">
    <property type="component" value="Chromosome"/>
</dbReference>
<dbReference type="PANTHER" id="PTHR43723">
    <property type="entry name" value="COBALT TRANSPORT PROTEIN CBIQ"/>
    <property type="match status" value="1"/>
</dbReference>
<comment type="subcellular location">
    <subcellularLocation>
        <location evidence="1">Cell membrane</location>
        <topology evidence="1">Multi-pass membrane protein</topology>
    </subcellularLocation>
</comment>
<dbReference type="NCBIfam" id="TIGR02454">
    <property type="entry name" value="ECF_T_CbiQ"/>
    <property type="match status" value="1"/>
</dbReference>
<accession>A0A6C0UNM8</accession>
<dbReference type="GeneID" id="44081549"/>
<evidence type="ECO:0000256" key="4">
    <source>
        <dbReference type="ARBA" id="ARBA00022989"/>
    </source>
</evidence>
<dbReference type="EMBL" id="CP048739">
    <property type="protein sequence ID" value="QIB76183.1"/>
    <property type="molecule type" value="Genomic_DNA"/>
</dbReference>